<keyword evidence="3" id="KW-1185">Reference proteome</keyword>
<comment type="caution">
    <text evidence="2">The sequence shown here is derived from an EMBL/GenBank/DDBJ whole genome shotgun (WGS) entry which is preliminary data.</text>
</comment>
<proteinExistence type="predicted"/>
<feature type="compositionally biased region" description="Basic residues" evidence="1">
    <location>
        <begin position="104"/>
        <end position="113"/>
    </location>
</feature>
<protein>
    <recommendedName>
        <fullName evidence="4">Cyclin N-terminal domain-containing protein</fullName>
    </recommendedName>
</protein>
<name>A0ABQ8QBX7_9AGAR</name>
<accession>A0ABQ8QBX7</accession>
<dbReference type="EMBL" id="MU790629">
    <property type="protein sequence ID" value="KAJ3996029.1"/>
    <property type="molecule type" value="Genomic_DNA"/>
</dbReference>
<evidence type="ECO:0000313" key="3">
    <source>
        <dbReference type="Proteomes" id="UP001163828"/>
    </source>
</evidence>
<organism evidence="2 3">
    <name type="scientific">Lentinula boryana</name>
    <dbReference type="NCBI Taxonomy" id="40481"/>
    <lineage>
        <taxon>Eukaryota</taxon>
        <taxon>Fungi</taxon>
        <taxon>Dikarya</taxon>
        <taxon>Basidiomycota</taxon>
        <taxon>Agaricomycotina</taxon>
        <taxon>Agaricomycetes</taxon>
        <taxon>Agaricomycetidae</taxon>
        <taxon>Agaricales</taxon>
        <taxon>Marasmiineae</taxon>
        <taxon>Omphalotaceae</taxon>
        <taxon>Lentinula</taxon>
    </lineage>
</organism>
<sequence>MSPTLKCSFTHSFALAHQTMSCLELSYPTCIPLSDYPQPQTESRTKISIISLLNPEPVHPLSTGVDIPFVASHIPGASVHACRDCSILELSGYERNGYKGYSRRVSKSYRKSKSPYPVQHERARQSRRTSVRFANNIDNIADKPKRKSSKGARTSFDPHRDNADLEEEARRCRAEWLKDQPKRVEVPRPVHHSQPEIKVLALWLADVLCDTFLDEQAGSSGKQLVLQEIGAELRSLMNSCINPPNSMLFLALFYMRKLFSNRLNLRAFSDLHRAQVVFRAFCLSLMFAFKWLDDYTHSVGSSIPDANEEFWRVKRADPKKYRTCWADFMAMSVTEVQTAELCALKMLDWNISVSAPDWYFWLEDLRLHTHAQSTKSGYTTVTRLIFAAQLELRRNSPDAPFMSLRQHAFTSSPEPLRRLERALLVGISVAPCTILPKTPLEECPIIYTAELRPFEDEIVHRPPPTKSIVYAPGYHLATYQWNLEGCSPRSQNKDFRAKDDDPFAVFTQNPLPSHSNLTPIFLNPWHVYDFKSSVYL</sequence>
<dbReference type="Gene3D" id="1.10.472.10">
    <property type="entry name" value="Cyclin-like"/>
    <property type="match status" value="1"/>
</dbReference>
<dbReference type="Proteomes" id="UP001163828">
    <property type="component" value="Unassembled WGS sequence"/>
</dbReference>
<feature type="compositionally biased region" description="Basic and acidic residues" evidence="1">
    <location>
        <begin position="156"/>
        <end position="165"/>
    </location>
</feature>
<reference evidence="2" key="1">
    <citation type="submission" date="2022-08" db="EMBL/GenBank/DDBJ databases">
        <authorList>
            <consortium name="DOE Joint Genome Institute"/>
            <person name="Min B."/>
            <person name="Riley R."/>
            <person name="Sierra-Patev S."/>
            <person name="Naranjo-Ortiz M."/>
            <person name="Looney B."/>
            <person name="Konkel Z."/>
            <person name="Slot J.C."/>
            <person name="Sakamoto Y."/>
            <person name="Steenwyk J.L."/>
            <person name="Rokas A."/>
            <person name="Carro J."/>
            <person name="Camarero S."/>
            <person name="Ferreira P."/>
            <person name="Molpeceres G."/>
            <person name="Ruiz-Duenas F.J."/>
            <person name="Serrano A."/>
            <person name="Henrissat B."/>
            <person name="Drula E."/>
            <person name="Hughes K.W."/>
            <person name="Mata J.L."/>
            <person name="Ishikawa N.K."/>
            <person name="Vargas-Isla R."/>
            <person name="Ushijima S."/>
            <person name="Smith C.A."/>
            <person name="Ahrendt S."/>
            <person name="Andreopoulos W."/>
            <person name="He G."/>
            <person name="Labutti K."/>
            <person name="Lipzen A."/>
            <person name="Ng V."/>
            <person name="Sandor L."/>
            <person name="Barry K."/>
            <person name="Martinez A.T."/>
            <person name="Xiao Y."/>
            <person name="Gibbons J.G."/>
            <person name="Terashima K."/>
            <person name="Hibbett D.S."/>
            <person name="Grigoriev I.V."/>
        </authorList>
    </citation>
    <scope>NUCLEOTIDE SEQUENCE</scope>
    <source>
        <strain evidence="2">TFB10827</strain>
    </source>
</reference>
<dbReference type="CDD" id="cd20557">
    <property type="entry name" value="CYCLIN_ScPCL1-like"/>
    <property type="match status" value="1"/>
</dbReference>
<gene>
    <name evidence="2" type="ORF">F5050DRAFT_184279</name>
</gene>
<feature type="region of interest" description="Disordered" evidence="1">
    <location>
        <begin position="104"/>
        <end position="165"/>
    </location>
</feature>
<evidence type="ECO:0000313" key="2">
    <source>
        <dbReference type="EMBL" id="KAJ3996029.1"/>
    </source>
</evidence>
<evidence type="ECO:0008006" key="4">
    <source>
        <dbReference type="Google" id="ProtNLM"/>
    </source>
</evidence>
<evidence type="ECO:0000256" key="1">
    <source>
        <dbReference type="SAM" id="MobiDB-lite"/>
    </source>
</evidence>